<evidence type="ECO:0000313" key="2">
    <source>
        <dbReference type="EMBL" id="TQV84902.1"/>
    </source>
</evidence>
<dbReference type="AlphaFoldDB" id="A0A545U606"/>
<comment type="caution">
    <text evidence="2">The sequence shown here is derived from an EMBL/GenBank/DDBJ whole genome shotgun (WGS) entry which is preliminary data.</text>
</comment>
<protein>
    <recommendedName>
        <fullName evidence="4">PepSY domain-containing protein</fullName>
    </recommendedName>
</protein>
<accession>A0A545U606</accession>
<dbReference type="Gene3D" id="3.10.450.40">
    <property type="match status" value="1"/>
</dbReference>
<keyword evidence="3" id="KW-1185">Reference proteome</keyword>
<evidence type="ECO:0000256" key="1">
    <source>
        <dbReference type="SAM" id="SignalP"/>
    </source>
</evidence>
<evidence type="ECO:0000313" key="3">
    <source>
        <dbReference type="Proteomes" id="UP000315439"/>
    </source>
</evidence>
<gene>
    <name evidence="2" type="ORF">FLL46_21125</name>
</gene>
<dbReference type="RefSeq" id="WP_142933431.1">
    <property type="nucleotide sequence ID" value="NZ_ML660169.1"/>
</dbReference>
<feature type="signal peptide" evidence="1">
    <location>
        <begin position="1"/>
        <end position="23"/>
    </location>
</feature>
<name>A0A545U606_9GAMM</name>
<feature type="chain" id="PRO_5021793497" description="PepSY domain-containing protein" evidence="1">
    <location>
        <begin position="24"/>
        <end position="88"/>
    </location>
</feature>
<dbReference type="Proteomes" id="UP000315439">
    <property type="component" value="Unassembled WGS sequence"/>
</dbReference>
<organism evidence="2 3">
    <name type="scientific">Aliikangiella coralliicola</name>
    <dbReference type="NCBI Taxonomy" id="2592383"/>
    <lineage>
        <taxon>Bacteria</taxon>
        <taxon>Pseudomonadati</taxon>
        <taxon>Pseudomonadota</taxon>
        <taxon>Gammaproteobacteria</taxon>
        <taxon>Oceanospirillales</taxon>
        <taxon>Pleioneaceae</taxon>
        <taxon>Aliikangiella</taxon>
    </lineage>
</organism>
<reference evidence="2 3" key="1">
    <citation type="submission" date="2019-07" db="EMBL/GenBank/DDBJ databases">
        <title>Draft genome for Aliikangiella sp. M105.</title>
        <authorList>
            <person name="Wang G."/>
        </authorList>
    </citation>
    <scope>NUCLEOTIDE SEQUENCE [LARGE SCALE GENOMIC DNA]</scope>
    <source>
        <strain evidence="2 3">M105</strain>
    </source>
</reference>
<dbReference type="OrthoDB" id="9898472at2"/>
<dbReference type="EMBL" id="VIKS01000013">
    <property type="protein sequence ID" value="TQV84902.1"/>
    <property type="molecule type" value="Genomic_DNA"/>
</dbReference>
<evidence type="ECO:0008006" key="4">
    <source>
        <dbReference type="Google" id="ProtNLM"/>
    </source>
</evidence>
<sequence length="88" mass="9868">MCKLRILVTILFLFTGMGFNVNAQESVRAKAQDCRLITSKDAVKKAQKKTGGKVVSVKLKRKGKNSEYKVRVLVGEKRIKNISIKACR</sequence>
<proteinExistence type="predicted"/>
<keyword evidence="1" id="KW-0732">Signal</keyword>